<dbReference type="PANTHER" id="PTHR42781:SF4">
    <property type="entry name" value="SPERMIDINE_PUTRESCINE IMPORT ATP-BINDING PROTEIN POTA"/>
    <property type="match status" value="1"/>
</dbReference>
<dbReference type="SUPFAM" id="SSF50331">
    <property type="entry name" value="MOP-like"/>
    <property type="match status" value="1"/>
</dbReference>
<dbReference type="PANTHER" id="PTHR42781">
    <property type="entry name" value="SPERMIDINE/PUTRESCINE IMPORT ATP-BINDING PROTEIN POTA"/>
    <property type="match status" value="1"/>
</dbReference>
<dbReference type="SUPFAM" id="SSF52540">
    <property type="entry name" value="P-loop containing nucleoside triphosphate hydrolases"/>
    <property type="match status" value="1"/>
</dbReference>
<feature type="domain" description="ABC transporter" evidence="5">
    <location>
        <begin position="16"/>
        <end position="252"/>
    </location>
</feature>
<dbReference type="Pfam" id="PF08402">
    <property type="entry name" value="TOBE_2"/>
    <property type="match status" value="1"/>
</dbReference>
<dbReference type="InterPro" id="IPR008995">
    <property type="entry name" value="Mo/tungstate-bd_C_term_dom"/>
</dbReference>
<dbReference type="InterPro" id="IPR017871">
    <property type="entry name" value="ABC_transporter-like_CS"/>
</dbReference>
<dbReference type="PROSITE" id="PS50893">
    <property type="entry name" value="ABC_TRANSPORTER_2"/>
    <property type="match status" value="1"/>
</dbReference>
<protein>
    <recommendedName>
        <fullName evidence="4">ABC-type quaternary amine transporter</fullName>
        <ecNumber evidence="4">7.6.2.9</ecNumber>
    </recommendedName>
</protein>
<dbReference type="InterPro" id="IPR027417">
    <property type="entry name" value="P-loop_NTPase"/>
</dbReference>
<dbReference type="GO" id="GO:0005524">
    <property type="term" value="F:ATP binding"/>
    <property type="evidence" value="ECO:0007669"/>
    <property type="project" value="UniProtKB-KW"/>
</dbReference>
<keyword evidence="2" id="KW-0547">Nucleotide-binding</keyword>
<name>A0A2W5BAE1_9CORY</name>
<dbReference type="InterPro" id="IPR050093">
    <property type="entry name" value="ABC_SmlMolc_Importer"/>
</dbReference>
<dbReference type="FunFam" id="3.40.50.300:FF:000425">
    <property type="entry name" value="Probable ABC transporter, ATP-binding subunit"/>
    <property type="match status" value="1"/>
</dbReference>
<dbReference type="GO" id="GO:0015418">
    <property type="term" value="F:ABC-type quaternary ammonium compound transporting activity"/>
    <property type="evidence" value="ECO:0007669"/>
    <property type="project" value="UniProtKB-EC"/>
</dbReference>
<gene>
    <name evidence="6" type="ORF">DI609_02600</name>
</gene>
<organism evidence="6 7">
    <name type="scientific">Corynebacterium urealyticum</name>
    <dbReference type="NCBI Taxonomy" id="43771"/>
    <lineage>
        <taxon>Bacteria</taxon>
        <taxon>Bacillati</taxon>
        <taxon>Actinomycetota</taxon>
        <taxon>Actinomycetes</taxon>
        <taxon>Mycobacteriales</taxon>
        <taxon>Corynebacteriaceae</taxon>
        <taxon>Corynebacterium</taxon>
    </lineage>
</organism>
<keyword evidence="1" id="KW-0813">Transport</keyword>
<dbReference type="GO" id="GO:0016887">
    <property type="term" value="F:ATP hydrolysis activity"/>
    <property type="evidence" value="ECO:0007669"/>
    <property type="project" value="InterPro"/>
</dbReference>
<comment type="caution">
    <text evidence="6">The sequence shown here is derived from an EMBL/GenBank/DDBJ whole genome shotgun (WGS) entry which is preliminary data.</text>
</comment>
<dbReference type="InterPro" id="IPR013611">
    <property type="entry name" value="Transp-assoc_OB_typ2"/>
</dbReference>
<dbReference type="InterPro" id="IPR003439">
    <property type="entry name" value="ABC_transporter-like_ATP-bd"/>
</dbReference>
<evidence type="ECO:0000259" key="5">
    <source>
        <dbReference type="PROSITE" id="PS50893"/>
    </source>
</evidence>
<evidence type="ECO:0000313" key="7">
    <source>
        <dbReference type="Proteomes" id="UP000249451"/>
    </source>
</evidence>
<proteinExistence type="predicted"/>
<evidence type="ECO:0000256" key="2">
    <source>
        <dbReference type="ARBA" id="ARBA00022741"/>
    </source>
</evidence>
<dbReference type="PROSITE" id="PS00211">
    <property type="entry name" value="ABC_TRANSPORTER_1"/>
    <property type="match status" value="1"/>
</dbReference>
<evidence type="ECO:0000256" key="3">
    <source>
        <dbReference type="ARBA" id="ARBA00022840"/>
    </source>
</evidence>
<sequence length="330" mass="35809">MNSPASPQQPSSQAHVVLEGVKREFADNTGLHATDLVINPGEFISILGPSGCGKSTLLRCIAGLETPDSGTIAFAGKEVFGPHTNVPVNKRHLSMVFQDLALWPHMTVEKNIEFPLTTAGNKLSSTERAERVRTCMDMVGISAKAQARPNQLSGGQQQRVAIARALVSNPQLLLMDEPLSALDAALRVQIRAELTALAHDLGLTVIYVTHDQSEALSMSDRVVVMKDGRIEQFADPVTLYDSPATDFVGGFVGTMNRRAGLPDVRPENLTVLSAEEDIGSFPHHVDGIVRTAQYIGGRYELHCDVDGTDTPWVAYSRTRVQRGEAVRLAY</sequence>
<evidence type="ECO:0000256" key="1">
    <source>
        <dbReference type="ARBA" id="ARBA00022448"/>
    </source>
</evidence>
<accession>A0A2W5BAE1</accession>
<dbReference type="EMBL" id="QFNY01000038">
    <property type="protein sequence ID" value="PZP02378.1"/>
    <property type="molecule type" value="Genomic_DNA"/>
</dbReference>
<dbReference type="Pfam" id="PF00005">
    <property type="entry name" value="ABC_tran"/>
    <property type="match status" value="1"/>
</dbReference>
<dbReference type="Gene3D" id="3.40.50.300">
    <property type="entry name" value="P-loop containing nucleotide triphosphate hydrolases"/>
    <property type="match status" value="1"/>
</dbReference>
<dbReference type="GO" id="GO:0043190">
    <property type="term" value="C:ATP-binding cassette (ABC) transporter complex"/>
    <property type="evidence" value="ECO:0007669"/>
    <property type="project" value="InterPro"/>
</dbReference>
<dbReference type="SMART" id="SM00382">
    <property type="entry name" value="AAA"/>
    <property type="match status" value="1"/>
</dbReference>
<dbReference type="AlphaFoldDB" id="A0A2W5BAE1"/>
<evidence type="ECO:0000313" key="6">
    <source>
        <dbReference type="EMBL" id="PZP02378.1"/>
    </source>
</evidence>
<dbReference type="Proteomes" id="UP000249451">
    <property type="component" value="Unassembled WGS sequence"/>
</dbReference>
<evidence type="ECO:0000256" key="4">
    <source>
        <dbReference type="ARBA" id="ARBA00066388"/>
    </source>
</evidence>
<reference evidence="6 7" key="1">
    <citation type="submission" date="2017-11" db="EMBL/GenBank/DDBJ databases">
        <title>Infants hospitalized years apart are colonized by the same room-sourced microbial strains.</title>
        <authorList>
            <person name="Brooks B."/>
            <person name="Olm M.R."/>
            <person name="Firek B.A."/>
            <person name="Baker R."/>
            <person name="Thomas B.C."/>
            <person name="Morowitz M.J."/>
            <person name="Banfield J.F."/>
        </authorList>
    </citation>
    <scope>NUCLEOTIDE SEQUENCE [LARGE SCALE GENOMIC DNA]</scope>
    <source>
        <strain evidence="6">S2_012_000_R3_87</strain>
    </source>
</reference>
<dbReference type="InterPro" id="IPR003593">
    <property type="entry name" value="AAA+_ATPase"/>
</dbReference>
<dbReference type="EC" id="7.6.2.9" evidence="4"/>
<keyword evidence="3 6" id="KW-0067">ATP-binding</keyword>